<evidence type="ECO:0000256" key="6">
    <source>
        <dbReference type="SAM" id="Phobius"/>
    </source>
</evidence>
<dbReference type="GO" id="GO:0008519">
    <property type="term" value="F:ammonium channel activity"/>
    <property type="evidence" value="ECO:0007669"/>
    <property type="project" value="InterPro"/>
</dbReference>
<reference evidence="8 9" key="1">
    <citation type="submission" date="2019-06" db="EMBL/GenBank/DDBJ databases">
        <title>Discovery of a novel chromosome fission-fusion reversal in muntjac.</title>
        <authorList>
            <person name="Mudd A.B."/>
            <person name="Bredeson J.V."/>
            <person name="Baum R."/>
            <person name="Hockemeyer D."/>
            <person name="Rokhsar D.S."/>
        </authorList>
    </citation>
    <scope>NUCLEOTIDE SEQUENCE [LARGE SCALE GENOMIC DNA]</scope>
    <source>
        <strain evidence="8">UTSW_UCB_Mm</strain>
        <tissue evidence="8">Fibroblast cell line</tissue>
    </source>
</reference>
<feature type="domain" description="Ammonium transporter AmtB-like" evidence="7">
    <location>
        <begin position="22"/>
        <end position="353"/>
    </location>
</feature>
<dbReference type="Gene3D" id="1.10.3430.10">
    <property type="entry name" value="Ammonium transporter AmtB like domains"/>
    <property type="match status" value="1"/>
</dbReference>
<evidence type="ECO:0000256" key="2">
    <source>
        <dbReference type="ARBA" id="ARBA00011036"/>
    </source>
</evidence>
<protein>
    <recommendedName>
        <fullName evidence="7">Ammonium transporter AmtB-like domain-containing protein</fullName>
    </recommendedName>
</protein>
<dbReference type="EMBL" id="VCEA01000001">
    <property type="protein sequence ID" value="KAB0359272.1"/>
    <property type="molecule type" value="Genomic_DNA"/>
</dbReference>
<comment type="similarity">
    <text evidence="2">Belongs to the ammonium transporter (TC 2.A.49) family. Rh subfamily.</text>
</comment>
<name>A0A5N3WC46_MUNMU</name>
<keyword evidence="4 6" id="KW-1133">Transmembrane helix</keyword>
<evidence type="ECO:0000256" key="3">
    <source>
        <dbReference type="ARBA" id="ARBA00022692"/>
    </source>
</evidence>
<feature type="transmembrane region" description="Helical" evidence="6">
    <location>
        <begin position="81"/>
        <end position="101"/>
    </location>
</feature>
<dbReference type="InterPro" id="IPR024041">
    <property type="entry name" value="NH4_transpt_AmtB-like_dom"/>
</dbReference>
<accession>A0A5N3WC46</accession>
<feature type="transmembrane region" description="Helical" evidence="6">
    <location>
        <begin position="200"/>
        <end position="220"/>
    </location>
</feature>
<evidence type="ECO:0000256" key="1">
    <source>
        <dbReference type="ARBA" id="ARBA00004141"/>
    </source>
</evidence>
<dbReference type="SUPFAM" id="SSF111352">
    <property type="entry name" value="Ammonium transporter"/>
    <property type="match status" value="1"/>
</dbReference>
<evidence type="ECO:0000256" key="5">
    <source>
        <dbReference type="ARBA" id="ARBA00023136"/>
    </source>
</evidence>
<feature type="transmembrane region" description="Helical" evidence="6">
    <location>
        <begin position="423"/>
        <end position="441"/>
    </location>
</feature>
<dbReference type="GO" id="GO:0097272">
    <property type="term" value="P:ammonium homeostasis"/>
    <property type="evidence" value="ECO:0007669"/>
    <property type="project" value="TreeGrafter"/>
</dbReference>
<dbReference type="Pfam" id="PF00909">
    <property type="entry name" value="Ammonium_transp"/>
    <property type="match status" value="1"/>
</dbReference>
<dbReference type="PANTHER" id="PTHR11730:SF43">
    <property type="entry name" value="BLOOD GROUP RH(CE) POLYPEPTIDE-RELATED"/>
    <property type="match status" value="1"/>
</dbReference>
<comment type="caution">
    <text evidence="8">The sequence shown here is derived from an EMBL/GenBank/DDBJ whole genome shotgun (WGS) entry which is preliminary data.</text>
</comment>
<proteinExistence type="inferred from homology"/>
<dbReference type="InterPro" id="IPR029020">
    <property type="entry name" value="Ammonium/urea_transptr"/>
</dbReference>
<feature type="transmembrane region" description="Helical" evidence="6">
    <location>
        <begin position="169"/>
        <end position="188"/>
    </location>
</feature>
<feature type="transmembrane region" description="Helical" evidence="6">
    <location>
        <begin position="139"/>
        <end position="157"/>
    </location>
</feature>
<dbReference type="Proteomes" id="UP000326458">
    <property type="component" value="Unassembled WGS sequence"/>
</dbReference>
<dbReference type="PANTHER" id="PTHR11730">
    <property type="entry name" value="AMMONIUM TRANSPORTER"/>
    <property type="match status" value="1"/>
</dbReference>
<dbReference type="GO" id="GO:0005886">
    <property type="term" value="C:plasma membrane"/>
    <property type="evidence" value="ECO:0007669"/>
    <property type="project" value="InterPro"/>
</dbReference>
<gene>
    <name evidence="8" type="ORF">FD754_003428</name>
</gene>
<feature type="transmembrane region" description="Helical" evidence="6">
    <location>
        <begin position="51"/>
        <end position="69"/>
    </location>
</feature>
<dbReference type="InterPro" id="IPR002229">
    <property type="entry name" value="RhesusRHD"/>
</dbReference>
<comment type="subcellular location">
    <subcellularLocation>
        <location evidence="1">Membrane</location>
        <topology evidence="1">Multi-pass membrane protein</topology>
    </subcellularLocation>
</comment>
<feature type="transmembrane region" description="Helical" evidence="6">
    <location>
        <begin position="12"/>
        <end position="31"/>
    </location>
</feature>
<feature type="transmembrane region" description="Helical" evidence="6">
    <location>
        <begin position="331"/>
        <end position="348"/>
    </location>
</feature>
<dbReference type="AlphaFoldDB" id="A0A5N3WC46"/>
<keyword evidence="9" id="KW-1185">Reference proteome</keyword>
<organism evidence="8 9">
    <name type="scientific">Muntiacus muntjak</name>
    <name type="common">Barking deer</name>
    <name type="synonym">Indian muntjac</name>
    <dbReference type="NCBI Taxonomy" id="9888"/>
    <lineage>
        <taxon>Eukaryota</taxon>
        <taxon>Metazoa</taxon>
        <taxon>Chordata</taxon>
        <taxon>Craniata</taxon>
        <taxon>Vertebrata</taxon>
        <taxon>Euteleostomi</taxon>
        <taxon>Mammalia</taxon>
        <taxon>Eutheria</taxon>
        <taxon>Laurasiatheria</taxon>
        <taxon>Artiodactyla</taxon>
        <taxon>Ruminantia</taxon>
        <taxon>Pecora</taxon>
        <taxon>Cervidae</taxon>
        <taxon>Muntiacinae</taxon>
        <taxon>Muntiacus</taxon>
    </lineage>
</organism>
<evidence type="ECO:0000256" key="4">
    <source>
        <dbReference type="ARBA" id="ARBA00022989"/>
    </source>
</evidence>
<sequence length="442" mass="48706">MGSKYQKSVRVWLPPLALTLELIFIVVFFFFTSYPASAGEQKKVLRTYRAFQDVFIMASLGFGFLNTSLRRHCWSSVAFNLFLLALGVQLAVLLDGLLIQLSPRKVNIEMLSIQKATMSATSVLISAGVVLGKVNLLQLVFMTLIEVTAFSATRLVGMNYLSMDEHVSMMYIHMFAAYFGLTVVCCLQKPLPSASEDKDQTATSPSLFSMLGTLFLWMFWPSFNSALPADADKRKAVLNTYYALAVSTVTAILMSSLAHPQGKINMTHIHNAVQAGGVVVGAPSHLIHSPWLAMVLGFVAGVISIGGVKYVQACLQRTVQLHDTYGVHYTFGLPGLLGGIVTIVLMEFREETTQPTWVAWLSPLSPHPSQEGVCPESLAGDHSSSTIVQGTGSGPRLHLPRGWTLCMLRLEPGWSIFHKLWDFNNIFFSLSLGYLLFLFHLS</sequence>
<dbReference type="FunFam" id="1.10.3430.10:FF:000009">
    <property type="entry name" value="Blood group Rh(D) polypeptide"/>
    <property type="match status" value="1"/>
</dbReference>
<dbReference type="PRINTS" id="PR00342">
    <property type="entry name" value="RHESUSRHD"/>
</dbReference>
<evidence type="ECO:0000259" key="7">
    <source>
        <dbReference type="Pfam" id="PF00909"/>
    </source>
</evidence>
<keyword evidence="3 6" id="KW-0812">Transmembrane</keyword>
<evidence type="ECO:0000313" key="9">
    <source>
        <dbReference type="Proteomes" id="UP000326458"/>
    </source>
</evidence>
<keyword evidence="5 6" id="KW-0472">Membrane</keyword>
<feature type="transmembrane region" description="Helical" evidence="6">
    <location>
        <begin position="240"/>
        <end position="258"/>
    </location>
</feature>
<evidence type="ECO:0000313" key="8">
    <source>
        <dbReference type="EMBL" id="KAB0359272.1"/>
    </source>
</evidence>
<feature type="transmembrane region" description="Helical" evidence="6">
    <location>
        <begin position="291"/>
        <end position="311"/>
    </location>
</feature>